<evidence type="ECO:0000313" key="3">
    <source>
        <dbReference type="Proteomes" id="UP001176940"/>
    </source>
</evidence>
<feature type="domain" description="Helix-turn-helix" evidence="1">
    <location>
        <begin position="80"/>
        <end position="138"/>
    </location>
</feature>
<proteinExistence type="predicted"/>
<comment type="caution">
    <text evidence="2">The sequence shown here is derived from an EMBL/GenBank/DDBJ whole genome shotgun (WGS) entry which is preliminary data.</text>
</comment>
<dbReference type="PANTHER" id="PTHR21301:SF13">
    <property type="match status" value="1"/>
</dbReference>
<accession>A0ABN9MAV5</accession>
<dbReference type="PANTHER" id="PTHR21301">
    <property type="entry name" value="REVERSE TRANSCRIPTASE"/>
    <property type="match status" value="1"/>
</dbReference>
<name>A0ABN9MAV5_9NEOB</name>
<dbReference type="Pfam" id="PF26215">
    <property type="entry name" value="HTH_animal"/>
    <property type="match status" value="1"/>
</dbReference>
<dbReference type="Proteomes" id="UP001176940">
    <property type="component" value="Unassembled WGS sequence"/>
</dbReference>
<dbReference type="EMBL" id="CAUEEQ010057860">
    <property type="protein sequence ID" value="CAJ0963544.1"/>
    <property type="molecule type" value="Genomic_DNA"/>
</dbReference>
<reference evidence="2" key="1">
    <citation type="submission" date="2023-07" db="EMBL/GenBank/DDBJ databases">
        <authorList>
            <person name="Stuckert A."/>
        </authorList>
    </citation>
    <scope>NUCLEOTIDE SEQUENCE</scope>
</reference>
<organism evidence="2 3">
    <name type="scientific">Ranitomeya imitator</name>
    <name type="common">mimic poison frog</name>
    <dbReference type="NCBI Taxonomy" id="111125"/>
    <lineage>
        <taxon>Eukaryota</taxon>
        <taxon>Metazoa</taxon>
        <taxon>Chordata</taxon>
        <taxon>Craniata</taxon>
        <taxon>Vertebrata</taxon>
        <taxon>Euteleostomi</taxon>
        <taxon>Amphibia</taxon>
        <taxon>Batrachia</taxon>
        <taxon>Anura</taxon>
        <taxon>Neobatrachia</taxon>
        <taxon>Hyloidea</taxon>
        <taxon>Dendrobatidae</taxon>
        <taxon>Dendrobatinae</taxon>
        <taxon>Ranitomeya</taxon>
    </lineage>
</organism>
<sequence length="415" mass="47903">MFQEKVRHWHRYIDDVFFLWLGTETECVQFLQDLNTNIYNILLTHSMSTVSATYLDLKISVEGHRLITDLFRKATATNSLLEFNSFHPLHTKVGVPISQFLRVRRNCTHDADFITQAHNLTRRFKQRGYPKRVISSAFQRARREDQASLLTSRPRNPDHTTRFITDYNNSWHQVKNIINRHWSILRTDAQTAEVTSDRPLLVTRRAPNLRDLLTSSHFSRPTVRLNRGVRFTFCTHYRSFPCGGCNVCAFMMPTKNTFFNPVDSTIHSLKHYINCKTKDVVYVIICPCGKPYVGQTSQELRKRIQKHMSTIHLAAVDQRKGKPLTPVAAHFLAVHGCSTSKTSVVGLQKVLYGGRGGNPHKLLLRIESRWIFNLRSVAPQGLNEELLFTGFSWAEMGVQYFGSHWTCTVYADPYE</sequence>
<evidence type="ECO:0000259" key="1">
    <source>
        <dbReference type="Pfam" id="PF26215"/>
    </source>
</evidence>
<keyword evidence="3" id="KW-1185">Reference proteome</keyword>
<gene>
    <name evidence="2" type="ORF">RIMI_LOCUS18720018</name>
</gene>
<evidence type="ECO:0000313" key="2">
    <source>
        <dbReference type="EMBL" id="CAJ0963544.1"/>
    </source>
</evidence>
<dbReference type="InterPro" id="IPR058912">
    <property type="entry name" value="HTH_animal"/>
</dbReference>
<protein>
    <recommendedName>
        <fullName evidence="1">Helix-turn-helix domain-containing protein</fullName>
    </recommendedName>
</protein>